<feature type="binding site" evidence="6">
    <location>
        <position position="172"/>
    </location>
    <ligand>
        <name>substrate</name>
    </ligand>
</feature>
<dbReference type="AlphaFoldDB" id="A0A502L275"/>
<dbReference type="SUPFAM" id="SSF54826">
    <property type="entry name" value="Enolase N-terminal domain-like"/>
    <property type="match status" value="1"/>
</dbReference>
<feature type="binding site" evidence="6">
    <location>
        <position position="24"/>
    </location>
    <ligand>
        <name>substrate</name>
    </ligand>
</feature>
<name>A0A502L275_9GAMM</name>
<comment type="cofactor">
    <cofactor evidence="7 8">
        <name>Mg(2+)</name>
        <dbReference type="ChEBI" id="CHEBI:18420"/>
    </cofactor>
    <text evidence="7 8">Binds 1 Mg(2+) ion per subunit.</text>
</comment>
<dbReference type="CDD" id="cd03319">
    <property type="entry name" value="L-Ala-DL-Glu_epimerase"/>
    <property type="match status" value="1"/>
</dbReference>
<dbReference type="SUPFAM" id="SSF51604">
    <property type="entry name" value="Enolase C-terminal domain-like"/>
    <property type="match status" value="1"/>
</dbReference>
<feature type="binding site" evidence="6">
    <location>
        <position position="147"/>
    </location>
    <ligand>
        <name>substrate</name>
    </ligand>
</feature>
<dbReference type="RefSeq" id="WP_140601675.1">
    <property type="nucleotide sequence ID" value="NZ_SAWY01000005.1"/>
</dbReference>
<dbReference type="SFLD" id="SFLDF00009">
    <property type="entry name" value="o-succinylbenzoate_synthase"/>
    <property type="match status" value="1"/>
</dbReference>
<dbReference type="InterPro" id="IPR036849">
    <property type="entry name" value="Enolase-like_C_sf"/>
</dbReference>
<keyword evidence="4 8" id="KW-0413">Isomerase</keyword>
<proteinExistence type="inferred from homology"/>
<feature type="binding site" evidence="6">
    <location>
        <position position="309"/>
    </location>
    <ligand>
        <name>substrate</name>
    </ligand>
</feature>
<dbReference type="EC" id="5.1.1.-" evidence="8"/>
<dbReference type="Pfam" id="PF13378">
    <property type="entry name" value="MR_MLE_C"/>
    <property type="match status" value="1"/>
</dbReference>
<dbReference type="GO" id="GO:0046872">
    <property type="term" value="F:metal ion binding"/>
    <property type="evidence" value="ECO:0007669"/>
    <property type="project" value="UniProtKB-KW"/>
</dbReference>
<evidence type="ECO:0000256" key="3">
    <source>
        <dbReference type="ARBA" id="ARBA00022842"/>
    </source>
</evidence>
<evidence type="ECO:0000256" key="4">
    <source>
        <dbReference type="ARBA" id="ARBA00023235"/>
    </source>
</evidence>
<organism evidence="10 11">
    <name type="scientific">Litorilituus lipolyticus</name>
    <dbReference type="NCBI Taxonomy" id="2491017"/>
    <lineage>
        <taxon>Bacteria</taxon>
        <taxon>Pseudomonadati</taxon>
        <taxon>Pseudomonadota</taxon>
        <taxon>Gammaproteobacteria</taxon>
        <taxon>Alteromonadales</taxon>
        <taxon>Colwelliaceae</taxon>
        <taxon>Litorilituus</taxon>
    </lineage>
</organism>
<feature type="binding site" evidence="6">
    <location>
        <position position="335"/>
    </location>
    <ligand>
        <name>substrate</name>
    </ligand>
</feature>
<dbReference type="Pfam" id="PF02746">
    <property type="entry name" value="MR_MLE_N"/>
    <property type="match status" value="1"/>
</dbReference>
<feature type="binding site" evidence="6">
    <location>
        <position position="307"/>
    </location>
    <ligand>
        <name>substrate</name>
    </ligand>
</feature>
<gene>
    <name evidence="10" type="ORF">EPA86_02790</name>
</gene>
<dbReference type="InterPro" id="IPR013341">
    <property type="entry name" value="Mandelate_racemase_N_dom"/>
</dbReference>
<dbReference type="FunFam" id="3.30.390.10:FF:000009">
    <property type="entry name" value="Hydrophobic dipeptide epimerase"/>
    <property type="match status" value="1"/>
</dbReference>
<protein>
    <recommendedName>
        <fullName evidence="8">Dipeptide epimerase</fullName>
        <ecNumber evidence="8">5.1.1.-</ecNumber>
    </recommendedName>
</protein>
<dbReference type="PANTHER" id="PTHR48073">
    <property type="entry name" value="O-SUCCINYLBENZOATE SYNTHASE-RELATED"/>
    <property type="match status" value="1"/>
</dbReference>
<keyword evidence="2 7" id="KW-0479">Metal-binding</keyword>
<accession>A0A502L275</accession>
<dbReference type="SFLD" id="SFLDG00180">
    <property type="entry name" value="muconate_cycloisomerase"/>
    <property type="match status" value="1"/>
</dbReference>
<dbReference type="InterPro" id="IPR029065">
    <property type="entry name" value="Enolase_C-like"/>
</dbReference>
<evidence type="ECO:0000259" key="9">
    <source>
        <dbReference type="SMART" id="SM00922"/>
    </source>
</evidence>
<keyword evidence="3 7" id="KW-0460">Magnesium</keyword>
<dbReference type="SFLD" id="SFLDS00001">
    <property type="entry name" value="Enolase"/>
    <property type="match status" value="1"/>
</dbReference>
<feature type="binding site" evidence="7">
    <location>
        <position position="255"/>
    </location>
    <ligand>
        <name>Mg(2+)</name>
        <dbReference type="ChEBI" id="CHEBI:18420"/>
    </ligand>
</feature>
<dbReference type="PANTHER" id="PTHR48073:SF2">
    <property type="entry name" value="O-SUCCINYLBENZOATE SYNTHASE"/>
    <property type="match status" value="1"/>
</dbReference>
<evidence type="ECO:0000313" key="10">
    <source>
        <dbReference type="EMBL" id="TPH18060.1"/>
    </source>
</evidence>
<evidence type="ECO:0000256" key="5">
    <source>
        <dbReference type="PIRSR" id="PIRSR634603-1"/>
    </source>
</evidence>
<dbReference type="GO" id="GO:0006518">
    <property type="term" value="P:peptide metabolic process"/>
    <property type="evidence" value="ECO:0007669"/>
    <property type="project" value="UniProtKB-ARBA"/>
</dbReference>
<dbReference type="InterPro" id="IPR013342">
    <property type="entry name" value="Mandelate_racemase_C"/>
</dbReference>
<evidence type="ECO:0000256" key="1">
    <source>
        <dbReference type="ARBA" id="ARBA00008031"/>
    </source>
</evidence>
<dbReference type="EMBL" id="SAWY01000005">
    <property type="protein sequence ID" value="TPH18060.1"/>
    <property type="molecule type" value="Genomic_DNA"/>
</dbReference>
<evidence type="ECO:0000256" key="2">
    <source>
        <dbReference type="ARBA" id="ARBA00022723"/>
    </source>
</evidence>
<dbReference type="Gene3D" id="3.20.20.120">
    <property type="entry name" value="Enolase-like C-terminal domain"/>
    <property type="match status" value="1"/>
</dbReference>
<feature type="binding site" evidence="7">
    <location>
        <position position="230"/>
    </location>
    <ligand>
        <name>Mg(2+)</name>
        <dbReference type="ChEBI" id="CHEBI:18420"/>
    </ligand>
</feature>
<evidence type="ECO:0000256" key="6">
    <source>
        <dbReference type="PIRSR" id="PIRSR634603-2"/>
    </source>
</evidence>
<feature type="binding site" evidence="6">
    <location>
        <position position="333"/>
    </location>
    <ligand>
        <name>substrate</name>
    </ligand>
</feature>
<feature type="domain" description="Mandelate racemase/muconate lactonizing enzyme C-terminal" evidence="9">
    <location>
        <begin position="154"/>
        <end position="251"/>
    </location>
</feature>
<feature type="active site" description="Proton acceptor; specific for (S)-substrate epimerization" evidence="5">
    <location>
        <position position="279"/>
    </location>
</feature>
<dbReference type="Gene3D" id="3.30.390.10">
    <property type="entry name" value="Enolase-like, N-terminal domain"/>
    <property type="match status" value="1"/>
</dbReference>
<dbReference type="OrthoDB" id="9796450at2"/>
<dbReference type="Proteomes" id="UP000315303">
    <property type="component" value="Unassembled WGS sequence"/>
</dbReference>
<dbReference type="SMART" id="SM00922">
    <property type="entry name" value="MR_MLE"/>
    <property type="match status" value="1"/>
</dbReference>
<comment type="similarity">
    <text evidence="1 8">Belongs to the mandelate racemase/muconate lactonizing enzyme family.</text>
</comment>
<feature type="active site" description="Proton acceptor; specific for (R)-substrate epimerization" evidence="5">
    <location>
        <position position="174"/>
    </location>
</feature>
<dbReference type="GO" id="GO:0016855">
    <property type="term" value="F:racemase and epimerase activity, acting on amino acids and derivatives"/>
    <property type="evidence" value="ECO:0007669"/>
    <property type="project" value="UniProtKB-UniRule"/>
</dbReference>
<dbReference type="InterPro" id="IPR029017">
    <property type="entry name" value="Enolase-like_N"/>
</dbReference>
<feature type="binding site" evidence="7">
    <location>
        <position position="202"/>
    </location>
    <ligand>
        <name>Mg(2+)</name>
        <dbReference type="ChEBI" id="CHEBI:18420"/>
    </ligand>
</feature>
<keyword evidence="11" id="KW-1185">Reference proteome</keyword>
<sequence>MNITEIRLAKLNVPLVTPFKTSLRSVTEIDDLVVVIHTDSGEVGYGSAPETPLITGDTHQSMIDVIRNTFTPLLVGKSIEDTWALAATLQQAIPLHNSAKAALEIALFDLYAKRLNLPLYQVLSTTRAGESLDNQSNIPLVLKTDITISMNDFDTMFVDSKKAIAQGFDVLKVKVGNNLQQDIDSVIRLYKEFGESVAIRLDVNQAWTAQQTVQAAQCFTDNHVSIELIEQPVKADDITGLKYIAERTAIPIMADESAFNLTQVKNLIEQQAADIINIKLMKTAGLTQALAITDYCQSKQVTCMIGCMLEGSIAVAAAAHLALAKSQTISKIDLDGPSLGLYDPVHGGVCFDKANIYISNEAGLGISTIEGLQFLS</sequence>
<comment type="caution">
    <text evidence="10">The sequence shown here is derived from an EMBL/GenBank/DDBJ whole genome shotgun (WGS) entry which is preliminary data.</text>
</comment>
<evidence type="ECO:0000256" key="8">
    <source>
        <dbReference type="RuleBase" id="RU366006"/>
    </source>
</evidence>
<reference evidence="10 11" key="1">
    <citation type="submission" date="2019-01" db="EMBL/GenBank/DDBJ databases">
        <title>Litorilituus lipolytica sp. nov., isolated from intertidal sand of the Yellow Sea in China.</title>
        <authorList>
            <person name="Liu A."/>
        </authorList>
    </citation>
    <scope>NUCLEOTIDE SEQUENCE [LARGE SCALE GENOMIC DNA]</scope>
    <source>
        <strain evidence="10 11">RZ04</strain>
    </source>
</reference>
<evidence type="ECO:0000256" key="7">
    <source>
        <dbReference type="PIRSR" id="PIRSR634603-3"/>
    </source>
</evidence>
<dbReference type="InterPro" id="IPR034603">
    <property type="entry name" value="Dipeptide_epimerase"/>
</dbReference>
<evidence type="ECO:0000313" key="11">
    <source>
        <dbReference type="Proteomes" id="UP000315303"/>
    </source>
</evidence>